<gene>
    <name evidence="2" type="ORF">TSOC_011868</name>
</gene>
<dbReference type="EMBL" id="PGGS01000706">
    <property type="protein sequence ID" value="PNH02176.1"/>
    <property type="molecule type" value="Genomic_DNA"/>
</dbReference>
<accession>A0A2J7ZPI6</accession>
<organism evidence="2 3">
    <name type="scientific">Tetrabaena socialis</name>
    <dbReference type="NCBI Taxonomy" id="47790"/>
    <lineage>
        <taxon>Eukaryota</taxon>
        <taxon>Viridiplantae</taxon>
        <taxon>Chlorophyta</taxon>
        <taxon>core chlorophytes</taxon>
        <taxon>Chlorophyceae</taxon>
        <taxon>CS clade</taxon>
        <taxon>Chlamydomonadales</taxon>
        <taxon>Tetrabaenaceae</taxon>
        <taxon>Tetrabaena</taxon>
    </lineage>
</organism>
<dbReference type="GO" id="GO:0071944">
    <property type="term" value="C:cell periphery"/>
    <property type="evidence" value="ECO:0007669"/>
    <property type="project" value="TreeGrafter"/>
</dbReference>
<name>A0A2J7ZPI6_9CHLO</name>
<feature type="compositionally biased region" description="Low complexity" evidence="1">
    <location>
        <begin position="597"/>
        <end position="607"/>
    </location>
</feature>
<protein>
    <recommendedName>
        <fullName evidence="4">Ankyrin repeat domain-containing protein</fullName>
    </recommendedName>
</protein>
<dbReference type="InterPro" id="IPR006627">
    <property type="entry name" value="TDU_repeat"/>
</dbReference>
<evidence type="ECO:0008006" key="4">
    <source>
        <dbReference type="Google" id="ProtNLM"/>
    </source>
</evidence>
<dbReference type="GO" id="GO:0005783">
    <property type="term" value="C:endoplasmic reticulum"/>
    <property type="evidence" value="ECO:0007669"/>
    <property type="project" value="TreeGrafter"/>
</dbReference>
<proteinExistence type="predicted"/>
<comment type="caution">
    <text evidence="2">The sequence shown here is derived from an EMBL/GenBank/DDBJ whole genome shotgun (WGS) entry which is preliminary data.</text>
</comment>
<dbReference type="PANTHER" id="PTHR12393">
    <property type="entry name" value="SPHINGOMYELIN PHOSPHODIESTERASE RELATED"/>
    <property type="match status" value="1"/>
</dbReference>
<feature type="region of interest" description="Disordered" evidence="1">
    <location>
        <begin position="586"/>
        <end position="646"/>
    </location>
</feature>
<dbReference type="GO" id="GO:0004620">
    <property type="term" value="F:phospholipase activity"/>
    <property type="evidence" value="ECO:0007669"/>
    <property type="project" value="TreeGrafter"/>
</dbReference>
<evidence type="ECO:0000313" key="2">
    <source>
        <dbReference type="EMBL" id="PNH02176.1"/>
    </source>
</evidence>
<reference evidence="2 3" key="1">
    <citation type="journal article" date="2017" name="Mol. Biol. Evol.">
        <title>The 4-celled Tetrabaena socialis nuclear genome reveals the essential components for genetic control of cell number at the origin of multicellularity in the volvocine lineage.</title>
        <authorList>
            <person name="Featherston J."/>
            <person name="Arakaki Y."/>
            <person name="Hanschen E.R."/>
            <person name="Ferris P.J."/>
            <person name="Michod R.E."/>
            <person name="Olson B.J.S.C."/>
            <person name="Nozaki H."/>
            <person name="Durand P.M."/>
        </authorList>
    </citation>
    <scope>NUCLEOTIDE SEQUENCE [LARGE SCALE GENOMIC DNA]</scope>
    <source>
        <strain evidence="2 3">NIES-571</strain>
    </source>
</reference>
<dbReference type="Proteomes" id="UP000236333">
    <property type="component" value="Unassembled WGS sequence"/>
</dbReference>
<evidence type="ECO:0000313" key="3">
    <source>
        <dbReference type="Proteomes" id="UP000236333"/>
    </source>
</evidence>
<evidence type="ECO:0000256" key="1">
    <source>
        <dbReference type="SAM" id="MobiDB-lite"/>
    </source>
</evidence>
<dbReference type="SUPFAM" id="SSF140860">
    <property type="entry name" value="Pseudo ankyrin repeat-like"/>
    <property type="match status" value="2"/>
</dbReference>
<dbReference type="PANTHER" id="PTHR12393:SF6">
    <property type="entry name" value="SPHINGOMYELIN PHOSPHODIESTERASE 2"/>
    <property type="match status" value="1"/>
</dbReference>
<dbReference type="GO" id="GO:0046513">
    <property type="term" value="P:ceramide biosynthetic process"/>
    <property type="evidence" value="ECO:0007669"/>
    <property type="project" value="TreeGrafter"/>
</dbReference>
<sequence>MVRHREGQLDGGVLRPAELRGRGLVDQAQGARLLVATQAAGKVVHYLRQPDVGGISGARYGIRLELLCLLLLLGLLQRWWRRMGGGPCPLLLARLLLLHGQQPQEQQQAQQLQPDAVPGAADPSHVWLPEVVHHFARCLGGNEQACTLRLVNKATAAQFRGPQHTAVQLSLPVPHHAFVKRWGGPDATRCLNVRQRQQLPRLTARSGSIPNLEVLLGRDDLTSPLAAAVLAAAAGAGQLEVCRWLRQRGCPMDARTTRLRAARGGHGAVCEWLHDEVGPPADVWAASAAAARGGHVGLMDWLLARTEGAQGFKIWRLLAAAAAGCGLPTLQRLFRTYLDSRGGRLPEYEQRDIVQAAAGSPTADWRGKVEWLEGRGFPRTDSACMEAAQRVGGRERLEWLQQRGYPLTTGVVQSMASEFGDEDVLEFLVAQGVVPVEELAPTAYYAARGGHLAALKVVHAHGAPVGGGTLAAAAESGHLPVVAWLVETLGVPVALLTAGVFARAAASGNAELLVWLHERGCPWDASVFAAAAGSGSEEQLEWLAERGCPMRGDGEPYRRASINKDLAMHRCLLRLGCPVGPVAATPVTPWPPAGPHQPMEQQQPGKQQRTKSPAHSSPPSPQQPQQQQQAEQVQTDAVPDATDPPHVWLPEVVHHFARCLGGNEQACTLRLVNKATAAQFRGPQHTAVQLSLPVPHHAFVKRWGGPDATRCLNVRQRQQLPRLTARSGSIPNLEVLLGRDDLTSPLAAAVLAAAAGAGQLEVCRWLRQRGCPMDARTTRLRAARGGHGAVCEWLHDEVGPPADVWAASAAAARGGHVGLMDWLLARTEGAQGFKIWRLLAAAAAGCGLPTLQRLFRTYLDSRGGRLPEYEQRDIVQAAAGSPTADWRGKVEWLEGRGFPRTDSACMEAAQRVGGRERLEWLQQRGYPLTTGVVQSMASEFGDEDVLEFLVAQGVVPVEELAPTAYYAARGGHLAALKVVHAHGAPVGGGTLAAAAESGHLPVVAWLVETLGVPVALLTAGVFARAAASGNAELLVWLHERGCPWDASVFAAAAGSGSEEQLEWLAERGCPMRPLAHAPLRAAALHVADLACTPDAADPARVWLPEVVHHFARCLGGNEQACTLRLVSRATAAQFHGPQHTAVRLSLPVPHHAFMWRWGGPDATRSLTVWQRQQLPRLTARSGSIPNLEALLGRDDLTSPLAAAVLRAAAGAGQVERLFHTYLDSRGGRLPEYGQSDIVTAAAGSPTADWPSKVEWLEGRGCPRTGSACMEAARRVDGRERLDWLQQRGYPLTTGVAYSMVAEFGGADALEFLLAQGGVPVERLAATAFYAVRGGHLAALKVVHAHGVPVDGRTLAAAAESGHLPVVAWLVGTLGATGALLTADVFARAAASGNAELLGWLHERGCPWDATVFAAAAGSGSKEQLEWLAERGCPMGVGGMEEYPSASVLRTQPTWQSRSLMRLSRTTAAQFRGPPQHTAVRLSLPVPNHAFVRRWAGPNAARSLTLRQRQQLPCLTARSGSIPNLEVLLTRDDLTNPLAAEVFEAAAGAGQLEVCRWLRQRGCPLGDTTWQAAAGGGHRAVCEWLHNEGGPPADAWAASAAAARGGHVELMDWILERSAAGAQEGNVWSLLAAAAAGCDLPTLQRLFHTYLDSRGAELSILQQREVVADAKGSSTADSQDKVEWLRGRGFPQACGSCRVGAQWVVSREQLEWLVERLGADVVLKTEMFARAAETGDVPLLAWLHERGCPWDASVFVAAAAFGSEEQLEWLAEHGCPMGDDGEPYRRAAANKDLAMHRCLLRLGCPVGPGV</sequence>
<keyword evidence="3" id="KW-1185">Reference proteome</keyword>
<dbReference type="GO" id="GO:0030149">
    <property type="term" value="P:sphingolipid catabolic process"/>
    <property type="evidence" value="ECO:0007669"/>
    <property type="project" value="TreeGrafter"/>
</dbReference>
<dbReference type="InterPro" id="IPR036770">
    <property type="entry name" value="Ankyrin_rpt-contain_sf"/>
</dbReference>
<dbReference type="GO" id="GO:0016020">
    <property type="term" value="C:membrane"/>
    <property type="evidence" value="ECO:0007669"/>
    <property type="project" value="TreeGrafter"/>
</dbReference>
<dbReference type="SMART" id="SM00711">
    <property type="entry name" value="TDU"/>
    <property type="match status" value="3"/>
</dbReference>
<dbReference type="SUPFAM" id="SSF48403">
    <property type="entry name" value="Ankyrin repeat"/>
    <property type="match status" value="2"/>
</dbReference>
<dbReference type="Gene3D" id="1.25.40.20">
    <property type="entry name" value="Ankyrin repeat-containing domain"/>
    <property type="match status" value="6"/>
</dbReference>